<accession>A0A8K0CJR0</accession>
<keyword evidence="2" id="KW-1185">Reference proteome</keyword>
<proteinExistence type="predicted"/>
<dbReference type="AlphaFoldDB" id="A0A8K0CJR0"/>
<evidence type="ECO:0000313" key="2">
    <source>
        <dbReference type="Proteomes" id="UP000801492"/>
    </source>
</evidence>
<gene>
    <name evidence="1" type="ORF">ILUMI_17658</name>
</gene>
<protein>
    <submittedName>
        <fullName evidence="1">Uncharacterized protein</fullName>
    </submittedName>
</protein>
<dbReference type="Proteomes" id="UP000801492">
    <property type="component" value="Unassembled WGS sequence"/>
</dbReference>
<feature type="non-terminal residue" evidence="1">
    <location>
        <position position="1"/>
    </location>
</feature>
<name>A0A8K0CJR0_IGNLU</name>
<comment type="caution">
    <text evidence="1">The sequence shown here is derived from an EMBL/GenBank/DDBJ whole genome shotgun (WGS) entry which is preliminary data.</text>
</comment>
<reference evidence="1" key="1">
    <citation type="submission" date="2019-08" db="EMBL/GenBank/DDBJ databases">
        <title>The genome of the North American firefly Photinus pyralis.</title>
        <authorList>
            <consortium name="Photinus pyralis genome working group"/>
            <person name="Fallon T.R."/>
            <person name="Sander Lower S.E."/>
            <person name="Weng J.-K."/>
        </authorList>
    </citation>
    <scope>NUCLEOTIDE SEQUENCE</scope>
    <source>
        <strain evidence="1">TRF0915ILg1</strain>
        <tissue evidence="1">Whole body</tissue>
    </source>
</reference>
<evidence type="ECO:0000313" key="1">
    <source>
        <dbReference type="EMBL" id="KAF2888515.1"/>
    </source>
</evidence>
<organism evidence="1 2">
    <name type="scientific">Ignelater luminosus</name>
    <name type="common">Cucubano</name>
    <name type="synonym">Pyrophorus luminosus</name>
    <dbReference type="NCBI Taxonomy" id="2038154"/>
    <lineage>
        <taxon>Eukaryota</taxon>
        <taxon>Metazoa</taxon>
        <taxon>Ecdysozoa</taxon>
        <taxon>Arthropoda</taxon>
        <taxon>Hexapoda</taxon>
        <taxon>Insecta</taxon>
        <taxon>Pterygota</taxon>
        <taxon>Neoptera</taxon>
        <taxon>Endopterygota</taxon>
        <taxon>Coleoptera</taxon>
        <taxon>Polyphaga</taxon>
        <taxon>Elateriformia</taxon>
        <taxon>Elateroidea</taxon>
        <taxon>Elateridae</taxon>
        <taxon>Agrypninae</taxon>
        <taxon>Pyrophorini</taxon>
        <taxon>Ignelater</taxon>
    </lineage>
</organism>
<sequence length="144" mass="16883">YEQHDYKVILERYSLDWYNTDYFKDPQLSYFYYTRTQKRSNASGHILQDLGRDIRVHTQAFKYQSNEYREFPVVYNENQCDLIEKDTFGTSAAHFDTNLKGCPVKKTSIRSIAKEKEAKSHPSPESVAFAPKKRSFLVNTFSTG</sequence>
<dbReference type="OrthoDB" id="6772137at2759"/>
<dbReference type="EMBL" id="VTPC01076520">
    <property type="protein sequence ID" value="KAF2888515.1"/>
    <property type="molecule type" value="Genomic_DNA"/>
</dbReference>